<dbReference type="Proteomes" id="UP000672602">
    <property type="component" value="Unassembled WGS sequence"/>
</dbReference>
<dbReference type="RefSeq" id="WP_210683220.1">
    <property type="nucleotide sequence ID" value="NZ_JAGMWN010000009.1"/>
</dbReference>
<protein>
    <submittedName>
        <fullName evidence="2">NADPH:quinone oxidoreductase family protein</fullName>
    </submittedName>
</protein>
<dbReference type="Gene3D" id="3.90.180.10">
    <property type="entry name" value="Medium-chain alcohol dehydrogenases, catalytic domain"/>
    <property type="match status" value="1"/>
</dbReference>
<accession>A0A8J7S1I0</accession>
<dbReference type="InterPro" id="IPR020843">
    <property type="entry name" value="ER"/>
</dbReference>
<dbReference type="GO" id="GO:0016491">
    <property type="term" value="F:oxidoreductase activity"/>
    <property type="evidence" value="ECO:0007669"/>
    <property type="project" value="InterPro"/>
</dbReference>
<dbReference type="InterPro" id="IPR011032">
    <property type="entry name" value="GroES-like_sf"/>
</dbReference>
<dbReference type="PANTHER" id="PTHR43677">
    <property type="entry name" value="SHORT-CHAIN DEHYDROGENASE/REDUCTASE"/>
    <property type="match status" value="1"/>
</dbReference>
<dbReference type="Pfam" id="PF00107">
    <property type="entry name" value="ADH_zinc_N"/>
    <property type="match status" value="1"/>
</dbReference>
<dbReference type="InterPro" id="IPR036291">
    <property type="entry name" value="NAD(P)-bd_dom_sf"/>
</dbReference>
<comment type="caution">
    <text evidence="2">The sequence shown here is derived from an EMBL/GenBank/DDBJ whole genome shotgun (WGS) entry which is preliminary data.</text>
</comment>
<dbReference type="InterPro" id="IPR051397">
    <property type="entry name" value="Zn-ADH-like_protein"/>
</dbReference>
<evidence type="ECO:0000313" key="3">
    <source>
        <dbReference type="Proteomes" id="UP000672602"/>
    </source>
</evidence>
<dbReference type="SUPFAM" id="SSF51735">
    <property type="entry name" value="NAD(P)-binding Rossmann-fold domains"/>
    <property type="match status" value="1"/>
</dbReference>
<dbReference type="CDD" id="cd08241">
    <property type="entry name" value="QOR1"/>
    <property type="match status" value="1"/>
</dbReference>
<feature type="domain" description="Enoyl reductase (ER)" evidence="1">
    <location>
        <begin position="11"/>
        <end position="326"/>
    </location>
</feature>
<sequence>MRALRVTGTEGLSSLALDEIAPPGEPGEGEVLIDVAAGALNFADLLMLQGRYQEMPAPPFTAGLELSGVVAAVGPKVDGVFVGDRVAAHAGHGAFAERAIVKDHACLNLPPDRDLATAAALPVAFGTAHVALTHRARLRAGELLLVTGAGGGVGLAAVALGRALGATVIAAASGPEKLAVAERYGAAFTIDYEREDLRARVKAIAADHGRTGCDVLFDPVGGALFETAMRCVGFEARLIVIGFAAGDIQKIPANLLLVKNIDVVGFYWGAYAARDPNIHRESFRALHGVIEADGLSPHIGARFPLAEAAEGYRLLESRQAAGKILIDIADIR</sequence>
<keyword evidence="3" id="KW-1185">Reference proteome</keyword>
<dbReference type="SUPFAM" id="SSF50129">
    <property type="entry name" value="GroES-like"/>
    <property type="match status" value="1"/>
</dbReference>
<organism evidence="2 3">
    <name type="scientific">Marivibrio halodurans</name>
    <dbReference type="NCBI Taxonomy" id="2039722"/>
    <lineage>
        <taxon>Bacteria</taxon>
        <taxon>Pseudomonadati</taxon>
        <taxon>Pseudomonadota</taxon>
        <taxon>Alphaproteobacteria</taxon>
        <taxon>Rhodospirillales</taxon>
        <taxon>Rhodospirillaceae</taxon>
        <taxon>Marivibrio</taxon>
    </lineage>
</organism>
<dbReference type="InterPro" id="IPR013149">
    <property type="entry name" value="ADH-like_C"/>
</dbReference>
<dbReference type="Pfam" id="PF08240">
    <property type="entry name" value="ADH_N"/>
    <property type="match status" value="1"/>
</dbReference>
<evidence type="ECO:0000313" key="2">
    <source>
        <dbReference type="EMBL" id="MBP5858632.1"/>
    </source>
</evidence>
<dbReference type="Gene3D" id="3.40.50.720">
    <property type="entry name" value="NAD(P)-binding Rossmann-like Domain"/>
    <property type="match status" value="1"/>
</dbReference>
<dbReference type="PANTHER" id="PTHR43677:SF4">
    <property type="entry name" value="QUINONE OXIDOREDUCTASE-LIKE PROTEIN 2"/>
    <property type="match status" value="1"/>
</dbReference>
<proteinExistence type="predicted"/>
<dbReference type="AlphaFoldDB" id="A0A8J7S1I0"/>
<name>A0A8J7S1I0_9PROT</name>
<evidence type="ECO:0000259" key="1">
    <source>
        <dbReference type="SMART" id="SM00829"/>
    </source>
</evidence>
<dbReference type="InterPro" id="IPR013154">
    <property type="entry name" value="ADH-like_N"/>
</dbReference>
<reference evidence="2" key="1">
    <citation type="submission" date="2021-04" db="EMBL/GenBank/DDBJ databases">
        <authorList>
            <person name="Zhang D.-C."/>
        </authorList>
    </citation>
    <scope>NUCLEOTIDE SEQUENCE</scope>
    <source>
        <strain evidence="2">CGMCC 1.15697</strain>
    </source>
</reference>
<dbReference type="SMART" id="SM00829">
    <property type="entry name" value="PKS_ER"/>
    <property type="match status" value="1"/>
</dbReference>
<dbReference type="EMBL" id="JAGMWN010000009">
    <property type="protein sequence ID" value="MBP5858632.1"/>
    <property type="molecule type" value="Genomic_DNA"/>
</dbReference>
<gene>
    <name evidence="2" type="ORF">KAJ83_16550</name>
</gene>